<evidence type="ECO:0000256" key="3">
    <source>
        <dbReference type="ARBA" id="ARBA00022884"/>
    </source>
</evidence>
<dbReference type="PANTHER" id="PTHR11078">
    <property type="entry name" value="N UTILIZATION SUBSTANCE PROTEIN B-RELATED"/>
    <property type="match status" value="1"/>
</dbReference>
<keyword evidence="9" id="KW-1185">Reference proteome</keyword>
<feature type="domain" description="NusB/RsmB/TIM44" evidence="7">
    <location>
        <begin position="16"/>
        <end position="140"/>
    </location>
</feature>
<dbReference type="Gene3D" id="1.10.940.10">
    <property type="entry name" value="NusB-like"/>
    <property type="match status" value="1"/>
</dbReference>
<name>A0A9X2WH26_9GAMM</name>
<dbReference type="HAMAP" id="MF_00073">
    <property type="entry name" value="NusB"/>
    <property type="match status" value="1"/>
</dbReference>
<dbReference type="GO" id="GO:0003723">
    <property type="term" value="F:RNA binding"/>
    <property type="evidence" value="ECO:0007669"/>
    <property type="project" value="UniProtKB-UniRule"/>
</dbReference>
<reference evidence="8" key="1">
    <citation type="journal article" date="2022" name="Front. Microbiol.">
        <title>Genome-based taxonomic rearrangement of Oceanobacter-related bacteria including the description of Thalassolituus hydrocarbonoclasticus sp. nov. and Thalassolituus pacificus sp. nov. and emended description of the genus Thalassolituus.</title>
        <authorList>
            <person name="Dong C."/>
            <person name="Wei L."/>
            <person name="Wang J."/>
            <person name="Lai Q."/>
            <person name="Huang Z."/>
            <person name="Shao Z."/>
        </authorList>
    </citation>
    <scope>NUCLEOTIDE SEQUENCE</scope>
    <source>
        <strain evidence="8">59MF3M-4</strain>
    </source>
</reference>
<evidence type="ECO:0000256" key="5">
    <source>
        <dbReference type="ARBA" id="ARBA00023163"/>
    </source>
</evidence>
<dbReference type="GO" id="GO:0005829">
    <property type="term" value="C:cytosol"/>
    <property type="evidence" value="ECO:0007669"/>
    <property type="project" value="TreeGrafter"/>
</dbReference>
<evidence type="ECO:0000313" key="8">
    <source>
        <dbReference type="EMBL" id="MCT7360351.1"/>
    </source>
</evidence>
<keyword evidence="4 6" id="KW-0805">Transcription regulation</keyword>
<evidence type="ECO:0000313" key="9">
    <source>
        <dbReference type="Proteomes" id="UP001147830"/>
    </source>
</evidence>
<dbReference type="Pfam" id="PF01029">
    <property type="entry name" value="NusB"/>
    <property type="match status" value="1"/>
</dbReference>
<comment type="caution">
    <text evidence="8">The sequence shown here is derived from an EMBL/GenBank/DDBJ whole genome shotgun (WGS) entry which is preliminary data.</text>
</comment>
<protein>
    <recommendedName>
        <fullName evidence="6">Transcription antitermination protein NusB</fullName>
    </recommendedName>
    <alternativeName>
        <fullName evidence="6">Antitermination factor NusB</fullName>
    </alternativeName>
</protein>
<keyword evidence="5 6" id="KW-0804">Transcription</keyword>
<comment type="function">
    <text evidence="6">Involved in transcription antitermination. Required for transcription of ribosomal RNA (rRNA) genes. Binds specifically to the boxA antiterminator sequence of the ribosomal RNA (rrn) operons.</text>
</comment>
<evidence type="ECO:0000256" key="2">
    <source>
        <dbReference type="ARBA" id="ARBA00022814"/>
    </source>
</evidence>
<dbReference type="PANTHER" id="PTHR11078:SF3">
    <property type="entry name" value="ANTITERMINATION NUSB DOMAIN-CONTAINING PROTEIN"/>
    <property type="match status" value="1"/>
</dbReference>
<evidence type="ECO:0000256" key="6">
    <source>
        <dbReference type="HAMAP-Rule" id="MF_00073"/>
    </source>
</evidence>
<dbReference type="InterPro" id="IPR035926">
    <property type="entry name" value="NusB-like_sf"/>
</dbReference>
<dbReference type="AlphaFoldDB" id="A0A9X2WH26"/>
<keyword evidence="3 6" id="KW-0694">RNA-binding</keyword>
<dbReference type="FunFam" id="1.10.940.10:FF:000001">
    <property type="entry name" value="Transcription antitermination factor NusB"/>
    <property type="match status" value="1"/>
</dbReference>
<dbReference type="RefSeq" id="WP_260977189.1">
    <property type="nucleotide sequence ID" value="NZ_JAOANI010000028.1"/>
</dbReference>
<evidence type="ECO:0000256" key="1">
    <source>
        <dbReference type="ARBA" id="ARBA00005952"/>
    </source>
</evidence>
<dbReference type="NCBIfam" id="TIGR01951">
    <property type="entry name" value="nusB"/>
    <property type="match status" value="1"/>
</dbReference>
<dbReference type="InterPro" id="IPR011605">
    <property type="entry name" value="NusB_fam"/>
</dbReference>
<dbReference type="GO" id="GO:0006353">
    <property type="term" value="P:DNA-templated transcription termination"/>
    <property type="evidence" value="ECO:0007669"/>
    <property type="project" value="UniProtKB-UniRule"/>
</dbReference>
<evidence type="ECO:0000256" key="4">
    <source>
        <dbReference type="ARBA" id="ARBA00023015"/>
    </source>
</evidence>
<comment type="similarity">
    <text evidence="1 6">Belongs to the NusB family.</text>
</comment>
<organism evidence="8 9">
    <name type="scientific">Thalassolituus pacificus</name>
    <dbReference type="NCBI Taxonomy" id="2975440"/>
    <lineage>
        <taxon>Bacteria</taxon>
        <taxon>Pseudomonadati</taxon>
        <taxon>Pseudomonadota</taxon>
        <taxon>Gammaproteobacteria</taxon>
        <taxon>Oceanospirillales</taxon>
        <taxon>Oceanospirillaceae</taxon>
        <taxon>Thalassolituus</taxon>
    </lineage>
</organism>
<gene>
    <name evidence="6 8" type="primary">nusB</name>
    <name evidence="8" type="ORF">NYR02_15115</name>
</gene>
<dbReference type="EMBL" id="JAOANI010000028">
    <property type="protein sequence ID" value="MCT7360351.1"/>
    <property type="molecule type" value="Genomic_DNA"/>
</dbReference>
<dbReference type="InterPro" id="IPR006027">
    <property type="entry name" value="NusB_RsmB_TIM44"/>
</dbReference>
<evidence type="ECO:0000259" key="7">
    <source>
        <dbReference type="Pfam" id="PF01029"/>
    </source>
</evidence>
<dbReference type="GO" id="GO:0031564">
    <property type="term" value="P:transcription antitermination"/>
    <property type="evidence" value="ECO:0007669"/>
    <property type="project" value="UniProtKB-KW"/>
</dbReference>
<accession>A0A9X2WH26</accession>
<proteinExistence type="inferred from homology"/>
<dbReference type="CDD" id="cd00619">
    <property type="entry name" value="Terminator_NusB"/>
    <property type="match status" value="1"/>
</dbReference>
<dbReference type="Proteomes" id="UP001147830">
    <property type="component" value="Unassembled WGS sequence"/>
</dbReference>
<keyword evidence="2 6" id="KW-0889">Transcription antitermination</keyword>
<dbReference type="SUPFAM" id="SSF48013">
    <property type="entry name" value="NusB-like"/>
    <property type="match status" value="1"/>
</dbReference>
<reference evidence="8" key="2">
    <citation type="submission" date="2022-08" db="EMBL/GenBank/DDBJ databases">
        <authorList>
            <person name="Dong C."/>
        </authorList>
    </citation>
    <scope>NUCLEOTIDE SEQUENCE</scope>
    <source>
        <strain evidence="8">59MF3M-4</strain>
    </source>
</reference>
<sequence length="156" mass="17640">MSRTSGNQKASPAARRKARHYAVQALYQWQLAGADLSQIEAEFRTDNDMSKVDLEYFHDILHGVPREKTQLDAKVAPLLDRRVDEMTPVELAIVRLGAFEMMHRIDVPYKVVINEAIELAKTFGATDGHKFINGVLDKLAQRERAVEVRGPRAARD</sequence>